<reference evidence="3" key="1">
    <citation type="journal article" date="2014" name="Int. J. Syst. Evol. Microbiol.">
        <title>Complete genome of a new Firmicutes species belonging to the dominant human colonic microbiota ('Ruminococcus bicirculans') reveals two chromosomes and a selective capacity to utilize plant glucans.</title>
        <authorList>
            <consortium name="NISC Comparative Sequencing Program"/>
            <person name="Wegmann U."/>
            <person name="Louis P."/>
            <person name="Goesmann A."/>
            <person name="Henrissat B."/>
            <person name="Duncan S.H."/>
            <person name="Flint H.J."/>
        </authorList>
    </citation>
    <scope>NUCLEOTIDE SEQUENCE</scope>
    <source>
        <strain evidence="3">CGMCC 1.18437</strain>
    </source>
</reference>
<accession>A0A7W8NQD4</accession>
<name>A0A7W8NQD4_9DEIO</name>
<feature type="compositionally biased region" description="Basic and acidic residues" evidence="1">
    <location>
        <begin position="102"/>
        <end position="111"/>
    </location>
</feature>
<sequence length="169" mass="18070">MTTMDVKAQQAAAEARHLGDRHLAMKLQRSQEQLLDLLHAQQHDLRLLKRDVKRRRSGGFPWGLVLLIGGGYAAYRSSPAVRDRVQDLMGRLNPGMQGNAKRAGDAVKDGASDVGQGRSPVEAFQRAGGEAQRAGEKAMGSAKDTTQNATAPSQPAGDGVRTQRGEGSS</sequence>
<reference evidence="6" key="2">
    <citation type="journal article" date="2019" name="Int. J. Syst. Evol. Microbiol.">
        <title>The Global Catalogue of Microorganisms (GCM) 10K type strain sequencing project: providing services to taxonomists for standard genome sequencing and annotation.</title>
        <authorList>
            <consortium name="The Broad Institute Genomics Platform"/>
            <consortium name="The Broad Institute Genome Sequencing Center for Infectious Disease"/>
            <person name="Wu L."/>
            <person name="Ma J."/>
        </authorList>
    </citation>
    <scope>NUCLEOTIDE SEQUENCE [LARGE SCALE GENOMIC DNA]</scope>
    <source>
        <strain evidence="6">CGMCC 1.18437</strain>
    </source>
</reference>
<keyword evidence="6" id="KW-1185">Reference proteome</keyword>
<keyword evidence="2" id="KW-0472">Membrane</keyword>
<evidence type="ECO:0000256" key="2">
    <source>
        <dbReference type="SAM" id="Phobius"/>
    </source>
</evidence>
<gene>
    <name evidence="3" type="ORF">GCM10017781_47040</name>
    <name evidence="4" type="ORF">HNQ07_002149</name>
</gene>
<dbReference type="RefSeq" id="WP_184111498.1">
    <property type="nucleotide sequence ID" value="NZ_BNAJ01000026.1"/>
</dbReference>
<feature type="region of interest" description="Disordered" evidence="1">
    <location>
        <begin position="92"/>
        <end position="169"/>
    </location>
</feature>
<protein>
    <submittedName>
        <fullName evidence="4">Uncharacterized protein</fullName>
    </submittedName>
</protein>
<proteinExistence type="predicted"/>
<evidence type="ECO:0000313" key="3">
    <source>
        <dbReference type="EMBL" id="GHF65894.1"/>
    </source>
</evidence>
<evidence type="ECO:0000313" key="5">
    <source>
        <dbReference type="Proteomes" id="UP000539473"/>
    </source>
</evidence>
<dbReference type="AlphaFoldDB" id="A0A7W8NQD4"/>
<dbReference type="Proteomes" id="UP000539473">
    <property type="component" value="Unassembled WGS sequence"/>
</dbReference>
<dbReference type="Proteomes" id="UP000619376">
    <property type="component" value="Unassembled WGS sequence"/>
</dbReference>
<keyword evidence="2" id="KW-0812">Transmembrane</keyword>
<keyword evidence="2" id="KW-1133">Transmembrane helix</keyword>
<evidence type="ECO:0000256" key="1">
    <source>
        <dbReference type="SAM" id="MobiDB-lite"/>
    </source>
</evidence>
<dbReference type="EMBL" id="JACHFK010000004">
    <property type="protein sequence ID" value="MBB5376685.1"/>
    <property type="molecule type" value="Genomic_DNA"/>
</dbReference>
<comment type="caution">
    <text evidence="4">The sequence shown here is derived from an EMBL/GenBank/DDBJ whole genome shotgun (WGS) entry which is preliminary data.</text>
</comment>
<evidence type="ECO:0000313" key="6">
    <source>
        <dbReference type="Proteomes" id="UP000619376"/>
    </source>
</evidence>
<organism evidence="4 5">
    <name type="scientific">Deinococcus metalli</name>
    <dbReference type="NCBI Taxonomy" id="1141878"/>
    <lineage>
        <taxon>Bacteria</taxon>
        <taxon>Thermotogati</taxon>
        <taxon>Deinococcota</taxon>
        <taxon>Deinococci</taxon>
        <taxon>Deinococcales</taxon>
        <taxon>Deinococcaceae</taxon>
        <taxon>Deinococcus</taxon>
    </lineage>
</organism>
<feature type="transmembrane region" description="Helical" evidence="2">
    <location>
        <begin position="59"/>
        <end position="75"/>
    </location>
</feature>
<feature type="compositionally biased region" description="Polar residues" evidence="1">
    <location>
        <begin position="143"/>
        <end position="153"/>
    </location>
</feature>
<dbReference type="EMBL" id="BNAJ01000026">
    <property type="protein sequence ID" value="GHF65894.1"/>
    <property type="molecule type" value="Genomic_DNA"/>
</dbReference>
<reference evidence="3" key="4">
    <citation type="submission" date="2024-05" db="EMBL/GenBank/DDBJ databases">
        <authorList>
            <person name="Sun Q."/>
            <person name="Zhou Y."/>
        </authorList>
    </citation>
    <scope>NUCLEOTIDE SEQUENCE</scope>
    <source>
        <strain evidence="3">CGMCC 1.18437</strain>
    </source>
</reference>
<evidence type="ECO:0000313" key="4">
    <source>
        <dbReference type="EMBL" id="MBB5376685.1"/>
    </source>
</evidence>
<reference evidence="4 5" key="3">
    <citation type="submission" date="2020-08" db="EMBL/GenBank/DDBJ databases">
        <title>Genomic Encyclopedia of Type Strains, Phase IV (KMG-IV): sequencing the most valuable type-strain genomes for metagenomic binning, comparative biology and taxonomic classification.</title>
        <authorList>
            <person name="Goeker M."/>
        </authorList>
    </citation>
    <scope>NUCLEOTIDE SEQUENCE [LARGE SCALE GENOMIC DNA]</scope>
    <source>
        <strain evidence="4 5">DSM 27521</strain>
    </source>
</reference>